<dbReference type="Proteomes" id="UP001642409">
    <property type="component" value="Unassembled WGS sequence"/>
</dbReference>
<reference evidence="1 2" key="1">
    <citation type="submission" date="2024-07" db="EMBL/GenBank/DDBJ databases">
        <authorList>
            <person name="Akdeniz Z."/>
        </authorList>
    </citation>
    <scope>NUCLEOTIDE SEQUENCE [LARGE SCALE GENOMIC DNA]</scope>
</reference>
<evidence type="ECO:0000313" key="2">
    <source>
        <dbReference type="Proteomes" id="UP001642409"/>
    </source>
</evidence>
<name>A0ABP1HBZ0_9EUKA</name>
<sequence>MMLSDDAYKICFANSSLELNLSIYTLHQIFQDIAMLELVSQDRLSPRQTVPQYQRLDNRSQRHIDFQALFKQSIQEILQDYGLGNSENSQELCKQVNLCLELVNKQTIAHATVSE</sequence>
<gene>
    <name evidence="1" type="ORF">HINF_LOCUS11767</name>
</gene>
<organism evidence="1 2">
    <name type="scientific">Hexamita inflata</name>
    <dbReference type="NCBI Taxonomy" id="28002"/>
    <lineage>
        <taxon>Eukaryota</taxon>
        <taxon>Metamonada</taxon>
        <taxon>Diplomonadida</taxon>
        <taxon>Hexamitidae</taxon>
        <taxon>Hexamitinae</taxon>
        <taxon>Hexamita</taxon>
    </lineage>
</organism>
<keyword evidence="2" id="KW-1185">Reference proteome</keyword>
<proteinExistence type="predicted"/>
<dbReference type="EMBL" id="CAXDID020000026">
    <property type="protein sequence ID" value="CAL5990935.1"/>
    <property type="molecule type" value="Genomic_DNA"/>
</dbReference>
<evidence type="ECO:0000313" key="1">
    <source>
        <dbReference type="EMBL" id="CAL5990935.1"/>
    </source>
</evidence>
<comment type="caution">
    <text evidence="1">The sequence shown here is derived from an EMBL/GenBank/DDBJ whole genome shotgun (WGS) entry which is preliminary data.</text>
</comment>
<protein>
    <submittedName>
        <fullName evidence="1">Hypothetical_protein</fullName>
    </submittedName>
</protein>
<accession>A0ABP1HBZ0</accession>